<name>A0A8J6UIU0_9GAMM</name>
<dbReference type="InterPro" id="IPR007652">
    <property type="entry name" value="A1-4-GlycosylTfrase_dom"/>
</dbReference>
<dbReference type="Pfam" id="PF04572">
    <property type="entry name" value="Gb3_synth"/>
    <property type="match status" value="1"/>
</dbReference>
<evidence type="ECO:0000259" key="2">
    <source>
        <dbReference type="Pfam" id="PF04572"/>
    </source>
</evidence>
<dbReference type="GO" id="GO:0006688">
    <property type="term" value="P:glycosphingolipid biosynthetic process"/>
    <property type="evidence" value="ECO:0007669"/>
    <property type="project" value="TreeGrafter"/>
</dbReference>
<evidence type="ECO:0000256" key="1">
    <source>
        <dbReference type="ARBA" id="ARBA00022679"/>
    </source>
</evidence>
<dbReference type="Gene3D" id="3.90.550.20">
    <property type="match status" value="1"/>
</dbReference>
<dbReference type="SUPFAM" id="SSF53448">
    <property type="entry name" value="Nucleotide-diphospho-sugar transferases"/>
    <property type="match status" value="1"/>
</dbReference>
<accession>A0A8J6UIU0</accession>
<dbReference type="PANTHER" id="PTHR12042:SF21">
    <property type="entry name" value="ALPHA1,4-GALACTOSYLTRANSFERASE 1-RELATED"/>
    <property type="match status" value="1"/>
</dbReference>
<evidence type="ECO:0000313" key="3">
    <source>
        <dbReference type="EMBL" id="MBD1389088.1"/>
    </source>
</evidence>
<dbReference type="AlphaFoldDB" id="A0A8J6UIU0"/>
<organism evidence="3 4">
    <name type="scientific">Neiella litorisoli</name>
    <dbReference type="NCBI Taxonomy" id="2771431"/>
    <lineage>
        <taxon>Bacteria</taxon>
        <taxon>Pseudomonadati</taxon>
        <taxon>Pseudomonadota</taxon>
        <taxon>Gammaproteobacteria</taxon>
        <taxon>Alteromonadales</taxon>
        <taxon>Echinimonadaceae</taxon>
        <taxon>Neiella</taxon>
    </lineage>
</organism>
<dbReference type="InterPro" id="IPR029044">
    <property type="entry name" value="Nucleotide-diphossugar_trans"/>
</dbReference>
<dbReference type="RefSeq" id="WP_191144195.1">
    <property type="nucleotide sequence ID" value="NZ_JACXAF010000007.1"/>
</dbReference>
<protein>
    <recommendedName>
        <fullName evidence="2">Alpha 1,4-glycosyltransferase domain-containing protein</fullName>
    </recommendedName>
</protein>
<keyword evidence="1" id="KW-0808">Transferase</keyword>
<keyword evidence="4" id="KW-1185">Reference proteome</keyword>
<reference evidence="3" key="1">
    <citation type="submission" date="2020-09" db="EMBL/GenBank/DDBJ databases">
        <title>A novel bacterium of genus Neiella, isolated from South China Sea.</title>
        <authorList>
            <person name="Huang H."/>
            <person name="Mo K."/>
            <person name="Hu Y."/>
        </authorList>
    </citation>
    <scope>NUCLEOTIDE SEQUENCE</scope>
    <source>
        <strain evidence="3">HB171785</strain>
    </source>
</reference>
<dbReference type="InterPro" id="IPR051981">
    <property type="entry name" value="Glycosyltransf_32"/>
</dbReference>
<dbReference type="Proteomes" id="UP000638014">
    <property type="component" value="Unassembled WGS sequence"/>
</dbReference>
<evidence type="ECO:0000313" key="4">
    <source>
        <dbReference type="Proteomes" id="UP000638014"/>
    </source>
</evidence>
<feature type="domain" description="Alpha 1,4-glycosyltransferase" evidence="2">
    <location>
        <begin position="200"/>
        <end position="249"/>
    </location>
</feature>
<proteinExistence type="predicted"/>
<comment type="caution">
    <text evidence="3">The sequence shown here is derived from an EMBL/GenBank/DDBJ whole genome shotgun (WGS) entry which is preliminary data.</text>
</comment>
<gene>
    <name evidence="3" type="ORF">IC617_06570</name>
</gene>
<dbReference type="GO" id="GO:0016020">
    <property type="term" value="C:membrane"/>
    <property type="evidence" value="ECO:0007669"/>
    <property type="project" value="GOC"/>
</dbReference>
<dbReference type="PANTHER" id="PTHR12042">
    <property type="entry name" value="LACTOSYLCERAMIDE 4-ALPHA-GALACTOSYLTRANSFERASE ALPHA- 1,4-GALACTOSYLTRANSFERASE"/>
    <property type="match status" value="1"/>
</dbReference>
<sequence>MAVQTADSNQVVHSLWIGNQLSAIEQLTISSYLANGHRFHLYTYGEVSGVPAGTTLLDGNDILPEHSIFKANGGSLAIFADWFRWELLSQQGGTWVDMDLVCIKPFDFTEDVVFGSQKMAELNVAMLKFPAGHPVCQFMAQACRQPTAPWPNDKTKHKIQRFFRKALPRSAQFGSRGSIGGPKGFTQAAKHFGIMDQAKPYTYFYPIHATNCDAIFDDTFAADRLFNNTYAVHLWNEFLAAKQIDKNHQFPDGSLIEQLKRKYL</sequence>
<dbReference type="GO" id="GO:0016758">
    <property type="term" value="F:hexosyltransferase activity"/>
    <property type="evidence" value="ECO:0007669"/>
    <property type="project" value="TreeGrafter"/>
</dbReference>
<dbReference type="EMBL" id="JACXAF010000007">
    <property type="protein sequence ID" value="MBD1389088.1"/>
    <property type="molecule type" value="Genomic_DNA"/>
</dbReference>